<feature type="transmembrane region" description="Helical" evidence="1">
    <location>
        <begin position="113"/>
        <end position="131"/>
    </location>
</feature>
<reference evidence="2 3" key="1">
    <citation type="submission" date="2014-06" db="EMBL/GenBank/DDBJ databases">
        <title>Evolutionary Origins and Diversification of the Mycorrhizal Mutualists.</title>
        <authorList>
            <consortium name="DOE Joint Genome Institute"/>
            <consortium name="Mycorrhizal Genomics Consortium"/>
            <person name="Kohler A."/>
            <person name="Kuo A."/>
            <person name="Nagy L.G."/>
            <person name="Floudas D."/>
            <person name="Copeland A."/>
            <person name="Barry K.W."/>
            <person name="Cichocki N."/>
            <person name="Veneault-Fourrey C."/>
            <person name="LaButti K."/>
            <person name="Lindquist E.A."/>
            <person name="Lipzen A."/>
            <person name="Lundell T."/>
            <person name="Morin E."/>
            <person name="Murat C."/>
            <person name="Riley R."/>
            <person name="Ohm R."/>
            <person name="Sun H."/>
            <person name="Tunlid A."/>
            <person name="Henrissat B."/>
            <person name="Grigoriev I.V."/>
            <person name="Hibbett D.S."/>
            <person name="Martin F."/>
        </authorList>
    </citation>
    <scope>NUCLEOTIDE SEQUENCE [LARGE SCALE GENOMIC DNA]</scope>
    <source>
        <strain evidence="2 3">SS14</strain>
    </source>
</reference>
<evidence type="ECO:0000313" key="3">
    <source>
        <dbReference type="Proteomes" id="UP000054279"/>
    </source>
</evidence>
<protein>
    <submittedName>
        <fullName evidence="2">Uncharacterized protein</fullName>
    </submittedName>
</protein>
<keyword evidence="1" id="KW-0812">Transmembrane</keyword>
<feature type="transmembrane region" description="Helical" evidence="1">
    <location>
        <begin position="54"/>
        <end position="76"/>
    </location>
</feature>
<keyword evidence="1" id="KW-1133">Transmembrane helix</keyword>
<sequence>MSSLPKSNDYNGLLLIRTFQIVNTFIGVLNIIGVIGIRALLFSRAYAVSGGNRIIGIIFAIIYVADIAILITGVPITGGGISINPEIVNSLGRNSAVALKNTVNSFSGLTDEILVLVSDTAVMLITAYFAWGQSRQMRSLFGSRTQSLTTIFLRQGVIRFVIIFIWVLEASIVTKVGSVVGIDTGLEITSAMTIHYFQIANSQSSISTILICRFVLELRKFTEAHQTLTMDSLSSFHAAIPPGRLSRMNETIIEEFGNSCLEETDGGNVKESYELHTHSPVGVNTELRTTLGR</sequence>
<dbReference type="EMBL" id="KN837272">
    <property type="protein sequence ID" value="KIJ29922.1"/>
    <property type="molecule type" value="Genomic_DNA"/>
</dbReference>
<gene>
    <name evidence="2" type="ORF">M422DRAFT_268594</name>
</gene>
<keyword evidence="3" id="KW-1185">Reference proteome</keyword>
<organism evidence="2 3">
    <name type="scientific">Sphaerobolus stellatus (strain SS14)</name>
    <dbReference type="NCBI Taxonomy" id="990650"/>
    <lineage>
        <taxon>Eukaryota</taxon>
        <taxon>Fungi</taxon>
        <taxon>Dikarya</taxon>
        <taxon>Basidiomycota</taxon>
        <taxon>Agaricomycotina</taxon>
        <taxon>Agaricomycetes</taxon>
        <taxon>Phallomycetidae</taxon>
        <taxon>Geastrales</taxon>
        <taxon>Sphaerobolaceae</taxon>
        <taxon>Sphaerobolus</taxon>
    </lineage>
</organism>
<accession>A0A0C9UMA5</accession>
<name>A0A0C9UMA5_SPHS4</name>
<dbReference type="AlphaFoldDB" id="A0A0C9UMA5"/>
<evidence type="ECO:0000313" key="2">
    <source>
        <dbReference type="EMBL" id="KIJ29922.1"/>
    </source>
</evidence>
<dbReference type="Proteomes" id="UP000054279">
    <property type="component" value="Unassembled WGS sequence"/>
</dbReference>
<feature type="transmembrane region" description="Helical" evidence="1">
    <location>
        <begin position="20"/>
        <end position="42"/>
    </location>
</feature>
<keyword evidence="1" id="KW-0472">Membrane</keyword>
<dbReference type="HOGENOM" id="CLU_065006_0_1_1"/>
<proteinExistence type="predicted"/>
<evidence type="ECO:0000256" key="1">
    <source>
        <dbReference type="SAM" id="Phobius"/>
    </source>
</evidence>